<feature type="compositionally biased region" description="Basic and acidic residues" evidence="1">
    <location>
        <begin position="259"/>
        <end position="270"/>
    </location>
</feature>
<accession>A0A146F8E6</accession>
<evidence type="ECO:0000313" key="3">
    <source>
        <dbReference type="Proteomes" id="UP000075230"/>
    </source>
</evidence>
<feature type="region of interest" description="Disordered" evidence="1">
    <location>
        <begin position="259"/>
        <end position="279"/>
    </location>
</feature>
<reference evidence="2 3" key="1">
    <citation type="journal article" date="2016" name="DNA Res.">
        <title>Genome sequence of Aspergillus luchuensis NBRC 4314.</title>
        <authorList>
            <person name="Yamada O."/>
            <person name="Machida M."/>
            <person name="Hosoyama A."/>
            <person name="Goto M."/>
            <person name="Takahashi T."/>
            <person name="Futagami T."/>
            <person name="Yamagata Y."/>
            <person name="Takeuchi M."/>
            <person name="Kobayashi T."/>
            <person name="Koike H."/>
            <person name="Abe K."/>
            <person name="Asai K."/>
            <person name="Arita M."/>
            <person name="Fujita N."/>
            <person name="Fukuda K."/>
            <person name="Higa K."/>
            <person name="Horikawa H."/>
            <person name="Ishikawa T."/>
            <person name="Jinno K."/>
            <person name="Kato Y."/>
            <person name="Kirimura K."/>
            <person name="Mizutani O."/>
            <person name="Nakasone K."/>
            <person name="Sano M."/>
            <person name="Shiraishi Y."/>
            <person name="Tsukahara M."/>
            <person name="Gomi K."/>
        </authorList>
    </citation>
    <scope>NUCLEOTIDE SEQUENCE [LARGE SCALE GENOMIC DNA]</scope>
    <source>
        <strain evidence="2 3">RIB 2604</strain>
    </source>
</reference>
<dbReference type="Proteomes" id="UP000075230">
    <property type="component" value="Unassembled WGS sequence"/>
</dbReference>
<reference evidence="3" key="2">
    <citation type="submission" date="2016-02" db="EMBL/GenBank/DDBJ databases">
        <title>Genome sequencing of Aspergillus luchuensis NBRC 4314.</title>
        <authorList>
            <person name="Yamada O."/>
        </authorList>
    </citation>
    <scope>NUCLEOTIDE SEQUENCE [LARGE SCALE GENOMIC DNA]</scope>
    <source>
        <strain evidence="3">RIB 2604</strain>
    </source>
</reference>
<dbReference type="AlphaFoldDB" id="A0A146F8E6"/>
<feature type="region of interest" description="Disordered" evidence="1">
    <location>
        <begin position="1"/>
        <end position="75"/>
    </location>
</feature>
<sequence>MASSSDHPHDRENNHDHNKPNRPALKIDTSITARTPTTTTARASGGTEVPSPETSSPPQSAVSSMSTASSILSSSSREFTLQLVHTNEAGGDPDDDIVILMWPVTPVSAPAPAPSPASPVNETAPAEDQDHVQELGDGGVQITWFNQATVEDIVTAMAESLISNVPGADCDEGNVDQMDQSTFSGSSGLASQETMKKYANGYHEALTNSEGVNDDIHQDTAVTEPCDPGYDADTSTNLDDDSDYEIVHAFWENVVRDGHDDAVEHKEGHGHSASSSVQE</sequence>
<gene>
    <name evidence="2" type="ORF">RIB2604_01500810</name>
</gene>
<evidence type="ECO:0000313" key="2">
    <source>
        <dbReference type="EMBL" id="GAT22052.1"/>
    </source>
</evidence>
<feature type="compositionally biased region" description="Low complexity" evidence="1">
    <location>
        <begin position="29"/>
        <end position="75"/>
    </location>
</feature>
<dbReference type="EMBL" id="BCWF01000015">
    <property type="protein sequence ID" value="GAT22052.1"/>
    <property type="molecule type" value="Genomic_DNA"/>
</dbReference>
<name>A0A146F8E6_ASPKA</name>
<dbReference type="VEuPathDB" id="FungiDB:ASPFODRAFT_65542"/>
<protein>
    <submittedName>
        <fullName evidence="2">Similar to An11g00700</fullName>
    </submittedName>
</protein>
<proteinExistence type="predicted"/>
<feature type="region of interest" description="Disordered" evidence="1">
    <location>
        <begin position="109"/>
        <end position="129"/>
    </location>
</feature>
<feature type="compositionally biased region" description="Basic and acidic residues" evidence="1">
    <location>
        <begin position="1"/>
        <end position="19"/>
    </location>
</feature>
<organism evidence="2 3">
    <name type="scientific">Aspergillus kawachii</name>
    <name type="common">White koji mold</name>
    <name type="synonym">Aspergillus awamori var. kawachi</name>
    <dbReference type="NCBI Taxonomy" id="1069201"/>
    <lineage>
        <taxon>Eukaryota</taxon>
        <taxon>Fungi</taxon>
        <taxon>Dikarya</taxon>
        <taxon>Ascomycota</taxon>
        <taxon>Pezizomycotina</taxon>
        <taxon>Eurotiomycetes</taxon>
        <taxon>Eurotiomycetidae</taxon>
        <taxon>Eurotiales</taxon>
        <taxon>Aspergillaceae</taxon>
        <taxon>Aspergillus</taxon>
        <taxon>Aspergillus subgen. Circumdati</taxon>
    </lineage>
</organism>
<evidence type="ECO:0000256" key="1">
    <source>
        <dbReference type="SAM" id="MobiDB-lite"/>
    </source>
</evidence>
<comment type="caution">
    <text evidence="2">The sequence shown here is derived from an EMBL/GenBank/DDBJ whole genome shotgun (WGS) entry which is preliminary data.</text>
</comment>